<dbReference type="Proteomes" id="UP000234483">
    <property type="component" value="Unassembled WGS sequence"/>
</dbReference>
<evidence type="ECO:0000313" key="1">
    <source>
        <dbReference type="EMBL" id="PLR06978.1"/>
    </source>
</evidence>
<accession>A0A2N5CM48</accession>
<dbReference type="AlphaFoldDB" id="A0A2N5CM48"/>
<proteinExistence type="predicted"/>
<dbReference type="EMBL" id="PJRQ01000048">
    <property type="protein sequence ID" value="PLR06978.1"/>
    <property type="molecule type" value="Genomic_DNA"/>
</dbReference>
<sequence length="195" mass="21099">MLRRQILVGLTGAALASSAAARQRSEDGIVKGRRGGPNMIKGDPPKLDFGGGLLIPMNASIFRTLWEGEDRWVTYGRAVSRLEVKAMQQAEIAASGTMKLMLLTQAFAPERLVRFETCGWRNRTNDANDLVLGEIALPGKPVMPTTDRVTGSVTDGDTGGVGEDGWHAVTGYMVMKKDVTLADVKARAQLLKTDR</sequence>
<evidence type="ECO:0000313" key="2">
    <source>
        <dbReference type="Proteomes" id="UP000234483"/>
    </source>
</evidence>
<reference evidence="1 2" key="1">
    <citation type="submission" date="2017-12" db="EMBL/GenBank/DDBJ databases">
        <title>The genome sequence of Caulobacter flavus CGMCC1 15093.</title>
        <authorList>
            <person name="Gao J."/>
            <person name="Mao X."/>
            <person name="Sun J."/>
        </authorList>
    </citation>
    <scope>NUCLEOTIDE SEQUENCE [LARGE SCALE GENOMIC DNA]</scope>
    <source>
        <strain evidence="1 2">CGMCC1 15093</strain>
    </source>
</reference>
<gene>
    <name evidence="1" type="ORF">CFHF_24000</name>
</gene>
<comment type="caution">
    <text evidence="1">The sequence shown here is derived from an EMBL/GenBank/DDBJ whole genome shotgun (WGS) entry which is preliminary data.</text>
</comment>
<organism evidence="1 2">
    <name type="scientific">Caulobacter flavus</name>
    <dbReference type="NCBI Taxonomy" id="1679497"/>
    <lineage>
        <taxon>Bacteria</taxon>
        <taxon>Pseudomonadati</taxon>
        <taxon>Pseudomonadota</taxon>
        <taxon>Alphaproteobacteria</taxon>
        <taxon>Caulobacterales</taxon>
        <taxon>Caulobacteraceae</taxon>
        <taxon>Caulobacter</taxon>
    </lineage>
</organism>
<protein>
    <submittedName>
        <fullName evidence="1">Uncharacterized protein</fullName>
    </submittedName>
</protein>
<name>A0A2N5CM48_9CAUL</name>